<reference evidence="12 13" key="1">
    <citation type="journal article" date="2018" name="Gigascience">
        <title>Genomes of trombidid mites reveal novel predicted allergens and laterally-transferred genes associated with secondary metabolism.</title>
        <authorList>
            <person name="Dong X."/>
            <person name="Chaisiri K."/>
            <person name="Xia D."/>
            <person name="Armstrong S.D."/>
            <person name="Fang Y."/>
            <person name="Donnelly M.J."/>
            <person name="Kadowaki T."/>
            <person name="McGarry J.W."/>
            <person name="Darby A.C."/>
            <person name="Makepeace B.L."/>
        </authorList>
    </citation>
    <scope>NUCLEOTIDE SEQUENCE [LARGE SCALE GENOMIC DNA]</scope>
    <source>
        <strain evidence="12">UoL-WK</strain>
    </source>
</reference>
<dbReference type="GO" id="GO:0042391">
    <property type="term" value="P:regulation of membrane potential"/>
    <property type="evidence" value="ECO:0007669"/>
    <property type="project" value="TreeGrafter"/>
</dbReference>
<evidence type="ECO:0000313" key="11">
    <source>
        <dbReference type="EMBL" id="RWS13657.1"/>
    </source>
</evidence>
<evidence type="ECO:0000256" key="5">
    <source>
        <dbReference type="ARBA" id="ARBA00023136"/>
    </source>
</evidence>
<gene>
    <name evidence="10" type="ORF">B4U79_02838</name>
    <name evidence="9" type="ORF">B4U79_03854</name>
    <name evidence="11" type="ORF">B4U79_08946</name>
    <name evidence="12" type="ORF">B4U79_11148</name>
</gene>
<evidence type="ECO:0000256" key="1">
    <source>
        <dbReference type="ARBA" id="ARBA00004141"/>
    </source>
</evidence>
<dbReference type="SUPFAM" id="SSF51206">
    <property type="entry name" value="cAMP-binding domain-like"/>
    <property type="match status" value="1"/>
</dbReference>
<evidence type="ECO:0000259" key="8">
    <source>
        <dbReference type="Pfam" id="PF04831"/>
    </source>
</evidence>
<dbReference type="Pfam" id="PF04831">
    <property type="entry name" value="POPDC1-3"/>
    <property type="match status" value="1"/>
</dbReference>
<dbReference type="STRING" id="1965070.A0A3S3P3T2"/>
<comment type="caution">
    <text evidence="12">The sequence shown here is derived from an EMBL/GenBank/DDBJ whole genome shotgun (WGS) entry which is preliminary data.</text>
</comment>
<keyword evidence="13" id="KW-1185">Reference proteome</keyword>
<dbReference type="EMBL" id="NCKU01000925">
    <property type="protein sequence ID" value="RWS13657.1"/>
    <property type="molecule type" value="Genomic_DNA"/>
</dbReference>
<dbReference type="Pfam" id="PF00027">
    <property type="entry name" value="cNMP_binding"/>
    <property type="match status" value="1"/>
</dbReference>
<keyword evidence="4 6" id="KW-1133">Transmembrane helix</keyword>
<dbReference type="PANTHER" id="PTHR12101:SF1">
    <property type="entry name" value="BVES"/>
    <property type="match status" value="1"/>
</dbReference>
<evidence type="ECO:0000313" key="13">
    <source>
        <dbReference type="Proteomes" id="UP000285301"/>
    </source>
</evidence>
<dbReference type="InterPro" id="IPR000595">
    <property type="entry name" value="cNMP-bd_dom"/>
</dbReference>
<dbReference type="GO" id="GO:0042383">
    <property type="term" value="C:sarcolemma"/>
    <property type="evidence" value="ECO:0007669"/>
    <property type="project" value="TreeGrafter"/>
</dbReference>
<dbReference type="OrthoDB" id="425611at2759"/>
<dbReference type="AlphaFoldDB" id="A0A3S3P3T2"/>
<dbReference type="PANTHER" id="PTHR12101">
    <property type="entry name" value="POPEYE DOMAIN CONTAINING PROTEIN"/>
    <property type="match status" value="1"/>
</dbReference>
<comment type="similarity">
    <text evidence="2">Belongs to the popeye family.</text>
</comment>
<dbReference type="EMBL" id="NCKU01000768">
    <property type="protein sequence ID" value="RWS14241.1"/>
    <property type="molecule type" value="Genomic_DNA"/>
</dbReference>
<dbReference type="GO" id="GO:0051146">
    <property type="term" value="P:striated muscle cell differentiation"/>
    <property type="evidence" value="ECO:0007669"/>
    <property type="project" value="TreeGrafter"/>
</dbReference>
<evidence type="ECO:0000256" key="2">
    <source>
        <dbReference type="ARBA" id="ARBA00007146"/>
    </source>
</evidence>
<dbReference type="InterPro" id="IPR055272">
    <property type="entry name" value="POPDC1-3_dom"/>
</dbReference>
<dbReference type="Gene3D" id="2.60.120.10">
    <property type="entry name" value="Jelly Rolls"/>
    <property type="match status" value="1"/>
</dbReference>
<reference evidence="12" key="2">
    <citation type="submission" date="2018-11" db="EMBL/GenBank/DDBJ databases">
        <title>Trombidioid mite genomics.</title>
        <authorList>
            <person name="Dong X."/>
        </authorList>
    </citation>
    <scope>NUCLEOTIDE SEQUENCE</scope>
    <source>
        <strain evidence="12">UoL-WK</strain>
    </source>
</reference>
<keyword evidence="3 6" id="KW-0812">Transmembrane</keyword>
<keyword evidence="5 6" id="KW-0472">Membrane</keyword>
<evidence type="ECO:0000256" key="6">
    <source>
        <dbReference type="SAM" id="Phobius"/>
    </source>
</evidence>
<proteinExistence type="inferred from homology"/>
<evidence type="ECO:0000256" key="3">
    <source>
        <dbReference type="ARBA" id="ARBA00022692"/>
    </source>
</evidence>
<comment type="subcellular location">
    <subcellularLocation>
        <location evidence="1">Membrane</location>
        <topology evidence="1">Multi-pass membrane protein</topology>
    </subcellularLocation>
</comment>
<evidence type="ECO:0000313" key="10">
    <source>
        <dbReference type="EMBL" id="RWS12985.1"/>
    </source>
</evidence>
<sequence>MNETTYFQLSTLLMCKTWTLPNHPLFQFASGFLLLSYLSPPGIYGLLYLRCCLTIASIFYTLWGWLILCSIDTCVWNLIFTFVNAVYVIFIVFKINPFIRFPHDVELVYRDLFKPLKVSRNSFLKIYKCTREVQTLKAEDVYCYEGETLVDKLSLLLSGRLAVLKNGKTVHLIDAHQFVDSPEWFGVGSNETYQVTVMALEECRLIIWHRDKLKLTIADEPYLQAVMDNILGKDVVKKLLFVTGTVGNAATSNCSTNVNENSKLIVPYHKAMDQVIKRNINPEPNGVHCFWSLSRINEDIETNV</sequence>
<dbReference type="EMBL" id="NCKU01001143">
    <property type="protein sequence ID" value="RWS12984.1"/>
    <property type="molecule type" value="Genomic_DNA"/>
</dbReference>
<name>A0A3S3P3T2_9ACAR</name>
<dbReference type="InterPro" id="IPR006916">
    <property type="entry name" value="POPDC1-3"/>
</dbReference>
<dbReference type="GO" id="GO:0030552">
    <property type="term" value="F:cAMP binding"/>
    <property type="evidence" value="ECO:0007669"/>
    <property type="project" value="TreeGrafter"/>
</dbReference>
<feature type="transmembrane region" description="Helical" evidence="6">
    <location>
        <begin position="74"/>
        <end position="93"/>
    </location>
</feature>
<dbReference type="EMBL" id="NCKU01001142">
    <property type="protein sequence ID" value="RWS12985.1"/>
    <property type="molecule type" value="Genomic_DNA"/>
</dbReference>
<feature type="domain" description="POPDC1-3" evidence="8">
    <location>
        <begin position="21"/>
        <end position="242"/>
    </location>
</feature>
<accession>A0A3S3P3T2</accession>
<dbReference type="InterPro" id="IPR018490">
    <property type="entry name" value="cNMP-bd_dom_sf"/>
</dbReference>
<feature type="domain" description="Cyclic nucleotide-binding" evidence="7">
    <location>
        <begin position="134"/>
        <end position="214"/>
    </location>
</feature>
<organism evidence="12 13">
    <name type="scientific">Dinothrombium tinctorium</name>
    <dbReference type="NCBI Taxonomy" id="1965070"/>
    <lineage>
        <taxon>Eukaryota</taxon>
        <taxon>Metazoa</taxon>
        <taxon>Ecdysozoa</taxon>
        <taxon>Arthropoda</taxon>
        <taxon>Chelicerata</taxon>
        <taxon>Arachnida</taxon>
        <taxon>Acari</taxon>
        <taxon>Acariformes</taxon>
        <taxon>Trombidiformes</taxon>
        <taxon>Prostigmata</taxon>
        <taxon>Anystina</taxon>
        <taxon>Parasitengona</taxon>
        <taxon>Trombidioidea</taxon>
        <taxon>Trombidiidae</taxon>
        <taxon>Dinothrombium</taxon>
    </lineage>
</organism>
<evidence type="ECO:0000256" key="4">
    <source>
        <dbReference type="ARBA" id="ARBA00022989"/>
    </source>
</evidence>
<evidence type="ECO:0000313" key="9">
    <source>
        <dbReference type="EMBL" id="RWS12984.1"/>
    </source>
</evidence>
<feature type="transmembrane region" description="Helical" evidence="6">
    <location>
        <begin position="47"/>
        <end position="68"/>
    </location>
</feature>
<evidence type="ECO:0000259" key="7">
    <source>
        <dbReference type="Pfam" id="PF00027"/>
    </source>
</evidence>
<evidence type="ECO:0000313" key="12">
    <source>
        <dbReference type="EMBL" id="RWS14241.1"/>
    </source>
</evidence>
<dbReference type="InterPro" id="IPR014710">
    <property type="entry name" value="RmlC-like_jellyroll"/>
</dbReference>
<protein>
    <submittedName>
        <fullName evidence="12">Popeye domain-containing protein 3-like protein</fullName>
    </submittedName>
</protein>
<dbReference type="Proteomes" id="UP000285301">
    <property type="component" value="Unassembled WGS sequence"/>
</dbReference>
<dbReference type="GO" id="GO:0007507">
    <property type="term" value="P:heart development"/>
    <property type="evidence" value="ECO:0007669"/>
    <property type="project" value="TreeGrafter"/>
</dbReference>